<protein>
    <recommendedName>
        <fullName evidence="6">Heat shock protein 70</fullName>
    </recommendedName>
</protein>
<dbReference type="InterPro" id="IPR013126">
    <property type="entry name" value="Hsp_70_fam"/>
</dbReference>
<dbReference type="Pfam" id="PF00012">
    <property type="entry name" value="HSP70"/>
    <property type="match status" value="1"/>
</dbReference>
<evidence type="ECO:0000256" key="1">
    <source>
        <dbReference type="ARBA" id="ARBA00007381"/>
    </source>
</evidence>
<dbReference type="Proteomes" id="UP000681720">
    <property type="component" value="Unassembled WGS sequence"/>
</dbReference>
<sequence>AEIQQVLLFGGSTRIPRVQNELVKSLGGFVIC</sequence>
<comment type="caution">
    <text evidence="4">The sequence shown here is derived from an EMBL/GenBank/DDBJ whole genome shotgun (WGS) entry which is preliminary data.</text>
</comment>
<accession>A0A8S3EXA3</accession>
<evidence type="ECO:0000313" key="4">
    <source>
        <dbReference type="EMBL" id="CAF5090607.1"/>
    </source>
</evidence>
<dbReference type="EMBL" id="CAJOBJ010249110">
    <property type="protein sequence ID" value="CAF5090607.1"/>
    <property type="molecule type" value="Genomic_DNA"/>
</dbReference>
<keyword evidence="2" id="KW-0547">Nucleotide-binding</keyword>
<feature type="non-terminal residue" evidence="4">
    <location>
        <position position="1"/>
    </location>
</feature>
<evidence type="ECO:0000313" key="5">
    <source>
        <dbReference type="Proteomes" id="UP000681720"/>
    </source>
</evidence>
<evidence type="ECO:0000256" key="2">
    <source>
        <dbReference type="ARBA" id="ARBA00022741"/>
    </source>
</evidence>
<dbReference type="Gene3D" id="3.30.420.40">
    <property type="match status" value="1"/>
</dbReference>
<reference evidence="4" key="1">
    <citation type="submission" date="2021-02" db="EMBL/GenBank/DDBJ databases">
        <authorList>
            <person name="Nowell W R."/>
        </authorList>
    </citation>
    <scope>NUCLEOTIDE SEQUENCE</scope>
</reference>
<dbReference type="GO" id="GO:0005524">
    <property type="term" value="F:ATP binding"/>
    <property type="evidence" value="ECO:0007669"/>
    <property type="project" value="UniProtKB-KW"/>
</dbReference>
<proteinExistence type="inferred from homology"/>
<evidence type="ECO:0000256" key="3">
    <source>
        <dbReference type="ARBA" id="ARBA00022840"/>
    </source>
</evidence>
<name>A0A8S3EXA3_9BILA</name>
<organism evidence="4 5">
    <name type="scientific">Rotaria magnacalcarata</name>
    <dbReference type="NCBI Taxonomy" id="392030"/>
    <lineage>
        <taxon>Eukaryota</taxon>
        <taxon>Metazoa</taxon>
        <taxon>Spiralia</taxon>
        <taxon>Gnathifera</taxon>
        <taxon>Rotifera</taxon>
        <taxon>Eurotatoria</taxon>
        <taxon>Bdelloidea</taxon>
        <taxon>Philodinida</taxon>
        <taxon>Philodinidae</taxon>
        <taxon>Rotaria</taxon>
    </lineage>
</organism>
<comment type="similarity">
    <text evidence="1">Belongs to the heat shock protein 70 family.</text>
</comment>
<dbReference type="AlphaFoldDB" id="A0A8S3EXA3"/>
<dbReference type="GO" id="GO:0140662">
    <property type="term" value="F:ATP-dependent protein folding chaperone"/>
    <property type="evidence" value="ECO:0007669"/>
    <property type="project" value="InterPro"/>
</dbReference>
<keyword evidence="3" id="KW-0067">ATP-binding</keyword>
<evidence type="ECO:0008006" key="6">
    <source>
        <dbReference type="Google" id="ProtNLM"/>
    </source>
</evidence>
<gene>
    <name evidence="4" type="ORF">GIL414_LOCUS62218</name>
</gene>